<keyword evidence="7 10" id="KW-0720">Serine protease</keyword>
<comment type="caution">
    <text evidence="14">The sequence shown here is derived from an EMBL/GenBank/DDBJ whole genome shotgun (WGS) entry which is preliminary data.</text>
</comment>
<evidence type="ECO:0000313" key="15">
    <source>
        <dbReference type="Proteomes" id="UP000266677"/>
    </source>
</evidence>
<gene>
    <name evidence="14" type="primary">mycP</name>
    <name evidence="14" type="ORF">D5S18_00745</name>
</gene>
<keyword evidence="9 11" id="KW-0472">Membrane</keyword>
<accession>A0A3A4KTX3</accession>
<dbReference type="RefSeq" id="WP_120036886.1">
    <property type="nucleotide sequence ID" value="NZ_QZFU01000006.1"/>
</dbReference>
<feature type="active site" description="Charge relay system" evidence="10">
    <location>
        <position position="127"/>
    </location>
</feature>
<dbReference type="CDD" id="cd00306">
    <property type="entry name" value="Peptidases_S8_S53"/>
    <property type="match status" value="1"/>
</dbReference>
<dbReference type="OrthoDB" id="9798386at2"/>
<keyword evidence="4 10" id="KW-0645">Protease</keyword>
<feature type="transmembrane region" description="Helical" evidence="11">
    <location>
        <begin position="424"/>
        <end position="445"/>
    </location>
</feature>
<evidence type="ECO:0000256" key="2">
    <source>
        <dbReference type="ARBA" id="ARBA00011073"/>
    </source>
</evidence>
<dbReference type="PANTHER" id="PTHR43806">
    <property type="entry name" value="PEPTIDASE S8"/>
    <property type="match status" value="1"/>
</dbReference>
<evidence type="ECO:0000256" key="8">
    <source>
        <dbReference type="ARBA" id="ARBA00022989"/>
    </source>
</evidence>
<dbReference type="PROSITE" id="PS00136">
    <property type="entry name" value="SUBTILASE_ASP"/>
    <property type="match status" value="1"/>
</dbReference>
<feature type="domain" description="Peptidase S8/S53" evidence="13">
    <location>
        <begin position="86"/>
        <end position="385"/>
    </location>
</feature>
<dbReference type="GO" id="GO:0004252">
    <property type="term" value="F:serine-type endopeptidase activity"/>
    <property type="evidence" value="ECO:0007669"/>
    <property type="project" value="UniProtKB-UniRule"/>
</dbReference>
<evidence type="ECO:0000313" key="14">
    <source>
        <dbReference type="EMBL" id="RJO79836.1"/>
    </source>
</evidence>
<dbReference type="InterPro" id="IPR036852">
    <property type="entry name" value="Peptidase_S8/S53_dom_sf"/>
</dbReference>
<dbReference type="InterPro" id="IPR023827">
    <property type="entry name" value="Peptidase_S8_Asp-AS"/>
</dbReference>
<evidence type="ECO:0000259" key="13">
    <source>
        <dbReference type="Pfam" id="PF00082"/>
    </source>
</evidence>
<dbReference type="PANTHER" id="PTHR43806:SF11">
    <property type="entry name" value="CEREVISIN-RELATED"/>
    <property type="match status" value="1"/>
</dbReference>
<evidence type="ECO:0000256" key="6">
    <source>
        <dbReference type="ARBA" id="ARBA00022801"/>
    </source>
</evidence>
<dbReference type="GO" id="GO:0006508">
    <property type="term" value="P:proteolysis"/>
    <property type="evidence" value="ECO:0007669"/>
    <property type="project" value="UniProtKB-KW"/>
</dbReference>
<evidence type="ECO:0000256" key="12">
    <source>
        <dbReference type="SAM" id="SignalP"/>
    </source>
</evidence>
<evidence type="ECO:0000256" key="5">
    <source>
        <dbReference type="ARBA" id="ARBA00022692"/>
    </source>
</evidence>
<keyword evidence="15" id="KW-1185">Reference proteome</keyword>
<proteinExistence type="inferred from homology"/>
<feature type="active site" description="Charge relay system" evidence="10">
    <location>
        <position position="338"/>
    </location>
</feature>
<dbReference type="NCBIfam" id="TIGR03921">
    <property type="entry name" value="T7SS_mycosin"/>
    <property type="match status" value="1"/>
</dbReference>
<evidence type="ECO:0000256" key="4">
    <source>
        <dbReference type="ARBA" id="ARBA00022670"/>
    </source>
</evidence>
<comment type="subcellular location">
    <subcellularLocation>
        <location evidence="1">Cell membrane</location>
        <topology evidence="1">Single-pass membrane protein</topology>
    </subcellularLocation>
</comment>
<evidence type="ECO:0000256" key="9">
    <source>
        <dbReference type="ARBA" id="ARBA00023136"/>
    </source>
</evidence>
<dbReference type="PROSITE" id="PS51892">
    <property type="entry name" value="SUBTILASE"/>
    <property type="match status" value="1"/>
</dbReference>
<dbReference type="InterPro" id="IPR023834">
    <property type="entry name" value="T7SS_pept_S8A_mycosin"/>
</dbReference>
<feature type="signal peptide" evidence="12">
    <location>
        <begin position="1"/>
        <end position="25"/>
    </location>
</feature>
<evidence type="ECO:0000256" key="1">
    <source>
        <dbReference type="ARBA" id="ARBA00004162"/>
    </source>
</evidence>
<organism evidence="14 15">
    <name type="scientific">Nocardia panacis</name>
    <dbReference type="NCBI Taxonomy" id="2340916"/>
    <lineage>
        <taxon>Bacteria</taxon>
        <taxon>Bacillati</taxon>
        <taxon>Actinomycetota</taxon>
        <taxon>Actinomycetes</taxon>
        <taxon>Mycobacteriales</taxon>
        <taxon>Nocardiaceae</taxon>
        <taxon>Nocardia</taxon>
    </lineage>
</organism>
<keyword evidence="5 11" id="KW-0812">Transmembrane</keyword>
<feature type="active site" description="Charge relay system" evidence="10">
    <location>
        <position position="95"/>
    </location>
</feature>
<evidence type="ECO:0000256" key="11">
    <source>
        <dbReference type="SAM" id="Phobius"/>
    </source>
</evidence>
<evidence type="ECO:0000256" key="7">
    <source>
        <dbReference type="ARBA" id="ARBA00022825"/>
    </source>
</evidence>
<keyword evidence="3" id="KW-1003">Cell membrane</keyword>
<keyword evidence="12" id="KW-0732">Signal</keyword>
<dbReference type="SUPFAM" id="SSF52743">
    <property type="entry name" value="Subtilisin-like"/>
    <property type="match status" value="1"/>
</dbReference>
<keyword evidence="6 10" id="KW-0378">Hydrolase</keyword>
<name>A0A3A4KTX3_9NOCA</name>
<dbReference type="GO" id="GO:0005886">
    <property type="term" value="C:plasma membrane"/>
    <property type="evidence" value="ECO:0007669"/>
    <property type="project" value="UniProtKB-SubCell"/>
</dbReference>
<evidence type="ECO:0000256" key="10">
    <source>
        <dbReference type="PROSITE-ProRule" id="PRU01240"/>
    </source>
</evidence>
<keyword evidence="8 11" id="KW-1133">Transmembrane helix</keyword>
<dbReference type="EMBL" id="QZFU01000006">
    <property type="protein sequence ID" value="RJO79836.1"/>
    <property type="molecule type" value="Genomic_DNA"/>
</dbReference>
<dbReference type="AlphaFoldDB" id="A0A3A4KTX3"/>
<dbReference type="InterPro" id="IPR015500">
    <property type="entry name" value="Peptidase_S8_subtilisin-rel"/>
</dbReference>
<reference evidence="14 15" key="1">
    <citation type="submission" date="2018-09" db="EMBL/GenBank/DDBJ databases">
        <title>YIM PH21274 draft genome.</title>
        <authorList>
            <person name="Miao C."/>
        </authorList>
    </citation>
    <scope>NUCLEOTIDE SEQUENCE [LARGE SCALE GENOMIC DNA]</scope>
    <source>
        <strain evidence="14 15">YIM PH 21724</strain>
    </source>
</reference>
<dbReference type="InterPro" id="IPR050131">
    <property type="entry name" value="Peptidase_S8_subtilisin-like"/>
</dbReference>
<dbReference type="Pfam" id="PF00082">
    <property type="entry name" value="Peptidase_S8"/>
    <property type="match status" value="1"/>
</dbReference>
<comment type="similarity">
    <text evidence="2 10">Belongs to the peptidase S8 family.</text>
</comment>
<dbReference type="Proteomes" id="UP000266677">
    <property type="component" value="Unassembled WGS sequence"/>
</dbReference>
<evidence type="ECO:0000256" key="3">
    <source>
        <dbReference type="ARBA" id="ARBA00022475"/>
    </source>
</evidence>
<dbReference type="InterPro" id="IPR022398">
    <property type="entry name" value="Peptidase_S8_His-AS"/>
</dbReference>
<dbReference type="Gene3D" id="3.40.50.200">
    <property type="entry name" value="Peptidase S8/S53 domain"/>
    <property type="match status" value="1"/>
</dbReference>
<feature type="chain" id="PRO_5017395403" evidence="12">
    <location>
        <begin position="26"/>
        <end position="452"/>
    </location>
</feature>
<sequence length="452" mass="45561">MRMRKLVAVALTGLVLAGATGTAGAVEPPQALVGPVPADDPPGPEMPTKQNNACLAAGVLRDSDLTQAPPAEAALELRRARSLSQGAGVTVAVLDTGVSANPRLPNLVGGGDYVLGGGDGLADCDAHGTLIAGIIGAAGAPTDGFVGVAPDARVISIRVRSGAFTFDKPPQNFDQLQQLSLQIRTLARAITHAANLGAGVITVSLPICLPADLGVDQSMLALAIGYAVHQRGALIVTGAGDTGNQGCQQNPDIDPTRPADPRNWNGVKTIATPGWYDSEVLTVGFTGSNGTPIPDSLIGPWVSIAAPGVGVESLGPGGGGLINGVGAPDKLVPVGGASFAAAYVSGVAALVRSRYPNETPADVIARLRAGAHAPARGVDNAVGSGMIDPLAALSFRSAPVAATGIYESRALVLPDPPRPEDKRLATHALGAIVAALVFGSAAHGLELLRRRR</sequence>
<protein>
    <submittedName>
        <fullName evidence="14">Type VII secretion-associated serine protease mycosin</fullName>
    </submittedName>
</protein>
<dbReference type="InterPro" id="IPR000209">
    <property type="entry name" value="Peptidase_S8/S53_dom"/>
</dbReference>
<dbReference type="PROSITE" id="PS00137">
    <property type="entry name" value="SUBTILASE_HIS"/>
    <property type="match status" value="1"/>
</dbReference>
<dbReference type="PRINTS" id="PR00723">
    <property type="entry name" value="SUBTILISIN"/>
</dbReference>